<dbReference type="SUPFAM" id="SSF47413">
    <property type="entry name" value="lambda repressor-like DNA-binding domains"/>
    <property type="match status" value="1"/>
</dbReference>
<dbReference type="CDD" id="cd00093">
    <property type="entry name" value="HTH_XRE"/>
    <property type="match status" value="1"/>
</dbReference>
<dbReference type="InterPro" id="IPR001387">
    <property type="entry name" value="Cro/C1-type_HTH"/>
</dbReference>
<keyword evidence="2" id="KW-1185">Reference proteome</keyword>
<evidence type="ECO:0000313" key="2">
    <source>
        <dbReference type="Proteomes" id="UP001595637"/>
    </source>
</evidence>
<proteinExistence type="predicted"/>
<name>A0ABV7N5X2_9STAP</name>
<dbReference type="RefSeq" id="WP_380653389.1">
    <property type="nucleotide sequence ID" value="NZ_JBHRVQ010000001.1"/>
</dbReference>
<evidence type="ECO:0000313" key="1">
    <source>
        <dbReference type="EMBL" id="MFC3388233.1"/>
    </source>
</evidence>
<protein>
    <submittedName>
        <fullName evidence="1">Helix-turn-helix domain-containing protein</fullName>
    </submittedName>
</protein>
<gene>
    <name evidence="1" type="ORF">ACFOEO_06595</name>
</gene>
<dbReference type="EMBL" id="JBHRVQ010000001">
    <property type="protein sequence ID" value="MFC3388233.1"/>
    <property type="molecule type" value="Genomic_DNA"/>
</dbReference>
<sequence length="67" mass="7630">MINSKKFKEILVAKNISQDAVAQSIGMNRSNFDRKIEKGSDVFTIGEIEKMMEVIPLTRKEAKVIFL</sequence>
<dbReference type="Proteomes" id="UP001595637">
    <property type="component" value="Unassembled WGS sequence"/>
</dbReference>
<organism evidence="1 2">
    <name type="scientific">Salinicoccus sesuvii</name>
    <dbReference type="NCBI Taxonomy" id="868281"/>
    <lineage>
        <taxon>Bacteria</taxon>
        <taxon>Bacillati</taxon>
        <taxon>Bacillota</taxon>
        <taxon>Bacilli</taxon>
        <taxon>Bacillales</taxon>
        <taxon>Staphylococcaceae</taxon>
        <taxon>Salinicoccus</taxon>
    </lineage>
</organism>
<reference evidence="2" key="1">
    <citation type="journal article" date="2019" name="Int. J. Syst. Evol. Microbiol.">
        <title>The Global Catalogue of Microorganisms (GCM) 10K type strain sequencing project: providing services to taxonomists for standard genome sequencing and annotation.</title>
        <authorList>
            <consortium name="The Broad Institute Genomics Platform"/>
            <consortium name="The Broad Institute Genome Sequencing Center for Infectious Disease"/>
            <person name="Wu L."/>
            <person name="Ma J."/>
        </authorList>
    </citation>
    <scope>NUCLEOTIDE SEQUENCE [LARGE SCALE GENOMIC DNA]</scope>
    <source>
        <strain evidence="2">CCM 7756</strain>
    </source>
</reference>
<accession>A0ABV7N5X2</accession>
<dbReference type="InterPro" id="IPR010982">
    <property type="entry name" value="Lambda_DNA-bd_dom_sf"/>
</dbReference>
<comment type="caution">
    <text evidence="1">The sequence shown here is derived from an EMBL/GenBank/DDBJ whole genome shotgun (WGS) entry which is preliminary data.</text>
</comment>